<keyword evidence="4" id="KW-1185">Reference proteome</keyword>
<evidence type="ECO:0000256" key="2">
    <source>
        <dbReference type="SAM" id="SignalP"/>
    </source>
</evidence>
<evidence type="ECO:0000313" key="3">
    <source>
        <dbReference type="EMBL" id="OWR47834.1"/>
    </source>
</evidence>
<feature type="chain" id="PRO_5043747221" evidence="2">
    <location>
        <begin position="18"/>
        <end position="380"/>
    </location>
</feature>
<feature type="compositionally biased region" description="Polar residues" evidence="1">
    <location>
        <begin position="212"/>
        <end position="231"/>
    </location>
</feature>
<comment type="caution">
    <text evidence="3">The sequence shown here is derived from an EMBL/GenBank/DDBJ whole genome shotgun (WGS) entry which is preliminary data.</text>
</comment>
<evidence type="ECO:0000313" key="4">
    <source>
        <dbReference type="Proteomes" id="UP000007151"/>
    </source>
</evidence>
<gene>
    <name evidence="3" type="ORF">KGM_212763</name>
</gene>
<keyword evidence="2" id="KW-0732">Signal</keyword>
<sequence>MAVLYLILALFIQNTLTHTQNDVEENQIESREILKTKPDNDAPIQNDFKAPNDWMDIFLGNHFSPTSSASLMAQATFNDKSPEEQLEAIKEMANQITMVLQSEMANLLSYAINYNDKEADNQLRKKRSVETPMDSTHLVMRLLKHIKSNNEYQNVAIEKMMTAQEIADKYGINFSPDTEVLSDLAVAANEQAREMTDILQNALDLKNVTKTNSTPKISCSTNDTQIETNSGRVPPNISESSEPEVCYYKPDYAKESPNYNYYYTPIETQIPAPKHSHASPVSQRPTFYNYIPYPTDEYLPYCSLEPMTVVLLDEPTQPEPEMIGEEYEETVSSKVVIDEDQPGISTVNHVMTYTLSEKAHFKTPKIDELPQQMQYYFLLM</sequence>
<dbReference type="STRING" id="278856.A0A212F284"/>
<dbReference type="KEGG" id="dpl:KGM_212763"/>
<accession>A0A212F284</accession>
<dbReference type="OrthoDB" id="7348885at2759"/>
<name>A0A212F284_DANPL</name>
<dbReference type="AlphaFoldDB" id="A0A212F284"/>
<dbReference type="eggNOG" id="ENOG502T6S8">
    <property type="taxonomic scope" value="Eukaryota"/>
</dbReference>
<feature type="signal peptide" evidence="2">
    <location>
        <begin position="1"/>
        <end position="17"/>
    </location>
</feature>
<reference evidence="3 4" key="1">
    <citation type="journal article" date="2011" name="Cell">
        <title>The monarch butterfly genome yields insights into long-distance migration.</title>
        <authorList>
            <person name="Zhan S."/>
            <person name="Merlin C."/>
            <person name="Boore J.L."/>
            <person name="Reppert S.M."/>
        </authorList>
    </citation>
    <scope>NUCLEOTIDE SEQUENCE [LARGE SCALE GENOMIC DNA]</scope>
    <source>
        <strain evidence="3">F-2</strain>
    </source>
</reference>
<proteinExistence type="predicted"/>
<protein>
    <submittedName>
        <fullName evidence="3">Uncharacterized protein</fullName>
    </submittedName>
</protein>
<dbReference type="Proteomes" id="UP000007151">
    <property type="component" value="Unassembled WGS sequence"/>
</dbReference>
<dbReference type="EMBL" id="AGBW02010783">
    <property type="protein sequence ID" value="OWR47834.1"/>
    <property type="molecule type" value="Genomic_DNA"/>
</dbReference>
<evidence type="ECO:0000256" key="1">
    <source>
        <dbReference type="SAM" id="MobiDB-lite"/>
    </source>
</evidence>
<organism evidence="3 4">
    <name type="scientific">Danaus plexippus plexippus</name>
    <dbReference type="NCBI Taxonomy" id="278856"/>
    <lineage>
        <taxon>Eukaryota</taxon>
        <taxon>Metazoa</taxon>
        <taxon>Ecdysozoa</taxon>
        <taxon>Arthropoda</taxon>
        <taxon>Hexapoda</taxon>
        <taxon>Insecta</taxon>
        <taxon>Pterygota</taxon>
        <taxon>Neoptera</taxon>
        <taxon>Endopterygota</taxon>
        <taxon>Lepidoptera</taxon>
        <taxon>Glossata</taxon>
        <taxon>Ditrysia</taxon>
        <taxon>Papilionoidea</taxon>
        <taxon>Nymphalidae</taxon>
        <taxon>Danainae</taxon>
        <taxon>Danaini</taxon>
        <taxon>Danaina</taxon>
        <taxon>Danaus</taxon>
        <taxon>Danaus</taxon>
    </lineage>
</organism>
<feature type="region of interest" description="Disordered" evidence="1">
    <location>
        <begin position="212"/>
        <end position="242"/>
    </location>
</feature>